<dbReference type="Proteomes" id="UP001175000">
    <property type="component" value="Unassembled WGS sequence"/>
</dbReference>
<reference evidence="1" key="1">
    <citation type="submission" date="2023-06" db="EMBL/GenBank/DDBJ databases">
        <title>Genome-scale phylogeny and comparative genomics of the fungal order Sordariales.</title>
        <authorList>
            <consortium name="Lawrence Berkeley National Laboratory"/>
            <person name="Hensen N."/>
            <person name="Bonometti L."/>
            <person name="Westerberg I."/>
            <person name="Brannstrom I.O."/>
            <person name="Guillou S."/>
            <person name="Cros-Aarteil S."/>
            <person name="Calhoun S."/>
            <person name="Haridas S."/>
            <person name="Kuo A."/>
            <person name="Mondo S."/>
            <person name="Pangilinan J."/>
            <person name="Riley R."/>
            <person name="Labutti K."/>
            <person name="Andreopoulos B."/>
            <person name="Lipzen A."/>
            <person name="Chen C."/>
            <person name="Yanf M."/>
            <person name="Daum C."/>
            <person name="Ng V."/>
            <person name="Clum A."/>
            <person name="Steindorff A."/>
            <person name="Ohm R."/>
            <person name="Martin F."/>
            <person name="Silar P."/>
            <person name="Natvig D."/>
            <person name="Lalanne C."/>
            <person name="Gautier V."/>
            <person name="Ament-Velasquez S.L."/>
            <person name="Kruys A."/>
            <person name="Hutchinson M.I."/>
            <person name="Powell A.J."/>
            <person name="Barry K."/>
            <person name="Miller A.N."/>
            <person name="Grigoriev I.V."/>
            <person name="Debuchy R."/>
            <person name="Gladieux P."/>
            <person name="Thoren M.H."/>
            <person name="Johannesson H."/>
        </authorList>
    </citation>
    <scope>NUCLEOTIDE SEQUENCE</scope>
    <source>
        <strain evidence="1">CBS 606.72</strain>
    </source>
</reference>
<comment type="caution">
    <text evidence="1">The sequence shown here is derived from an EMBL/GenBank/DDBJ whole genome shotgun (WGS) entry which is preliminary data.</text>
</comment>
<dbReference type="InterPro" id="IPR023393">
    <property type="entry name" value="START-like_dom_sf"/>
</dbReference>
<protein>
    <submittedName>
        <fullName evidence="1">Uncharacterized protein</fullName>
    </submittedName>
</protein>
<evidence type="ECO:0000313" key="2">
    <source>
        <dbReference type="Proteomes" id="UP001175000"/>
    </source>
</evidence>
<sequence length="136" mass="15112">MVVFNLGFTAPINPPGISPVLTPTQVWAGLQRKVRHAEEFVPLFSACEVLSEEPGATDFDPYTVIRAVTISPNFRPPGGPIRNVCKLYAPSRVDFLREDGTKFSNYVTQGPSGEETDMFMTYVFEWRHAGVEEGSE</sequence>
<dbReference type="SUPFAM" id="SSF55961">
    <property type="entry name" value="Bet v1-like"/>
    <property type="match status" value="1"/>
</dbReference>
<feature type="non-terminal residue" evidence="1">
    <location>
        <position position="1"/>
    </location>
</feature>
<proteinExistence type="predicted"/>
<dbReference type="Pfam" id="PF08982">
    <property type="entry name" value="AtaL"/>
    <property type="match status" value="1"/>
</dbReference>
<name>A0AA39WNW1_9PEZI</name>
<gene>
    <name evidence="1" type="ORF">B0T14DRAFT_403396</name>
</gene>
<keyword evidence="2" id="KW-1185">Reference proteome</keyword>
<dbReference type="Gene3D" id="3.30.530.20">
    <property type="match status" value="1"/>
</dbReference>
<evidence type="ECO:0000313" key="1">
    <source>
        <dbReference type="EMBL" id="KAK0618873.1"/>
    </source>
</evidence>
<accession>A0AA39WNW1</accession>
<dbReference type="InterPro" id="IPR015075">
    <property type="entry name" value="AtaL"/>
</dbReference>
<dbReference type="EMBL" id="JAULSU010000004">
    <property type="protein sequence ID" value="KAK0618873.1"/>
    <property type="molecule type" value="Genomic_DNA"/>
</dbReference>
<dbReference type="AlphaFoldDB" id="A0AA39WNW1"/>
<organism evidence="1 2">
    <name type="scientific">Immersiella caudata</name>
    <dbReference type="NCBI Taxonomy" id="314043"/>
    <lineage>
        <taxon>Eukaryota</taxon>
        <taxon>Fungi</taxon>
        <taxon>Dikarya</taxon>
        <taxon>Ascomycota</taxon>
        <taxon>Pezizomycotina</taxon>
        <taxon>Sordariomycetes</taxon>
        <taxon>Sordariomycetidae</taxon>
        <taxon>Sordariales</taxon>
        <taxon>Lasiosphaeriaceae</taxon>
        <taxon>Immersiella</taxon>
    </lineage>
</organism>